<dbReference type="RefSeq" id="WP_344221613.1">
    <property type="nucleotide sequence ID" value="NZ_BAAAOS010000058.1"/>
</dbReference>
<dbReference type="EMBL" id="BAAAOS010000058">
    <property type="protein sequence ID" value="GAA1610673.1"/>
    <property type="molecule type" value="Genomic_DNA"/>
</dbReference>
<evidence type="ECO:0000256" key="1">
    <source>
        <dbReference type="SAM" id="Phobius"/>
    </source>
</evidence>
<organism evidence="3 4">
    <name type="scientific">Kribbella sancticallisti</name>
    <dbReference type="NCBI Taxonomy" id="460087"/>
    <lineage>
        <taxon>Bacteria</taxon>
        <taxon>Bacillati</taxon>
        <taxon>Actinomycetota</taxon>
        <taxon>Actinomycetes</taxon>
        <taxon>Propionibacteriales</taxon>
        <taxon>Kribbellaceae</taxon>
        <taxon>Kribbella</taxon>
    </lineage>
</organism>
<dbReference type="Pfam" id="PF20059">
    <property type="entry name" value="DUF6458"/>
    <property type="match status" value="1"/>
</dbReference>
<protein>
    <recommendedName>
        <fullName evidence="2">DUF6458 domain-containing protein</fullName>
    </recommendedName>
</protein>
<evidence type="ECO:0000259" key="2">
    <source>
        <dbReference type="Pfam" id="PF20059"/>
    </source>
</evidence>
<proteinExistence type="predicted"/>
<comment type="caution">
    <text evidence="3">The sequence shown here is derived from an EMBL/GenBank/DDBJ whole genome shotgun (WGS) entry which is preliminary data.</text>
</comment>
<dbReference type="InterPro" id="IPR045597">
    <property type="entry name" value="DUF6458"/>
</dbReference>
<sequence>MRLGVGIFLLAAGGIIAFGIRDTSSRVNLTVVGIVIMLAGAAGMWVSYRIATQSGPDDAEFIDPKVEEQYTLEPHEYQIDEHIDVTPTTYQPKDEHHHFKDG</sequence>
<dbReference type="Proteomes" id="UP001500393">
    <property type="component" value="Unassembled WGS sequence"/>
</dbReference>
<keyword evidence="1" id="KW-0472">Membrane</keyword>
<accession>A0ABP4QGP0</accession>
<reference evidence="4" key="1">
    <citation type="journal article" date="2019" name="Int. J. Syst. Evol. Microbiol.">
        <title>The Global Catalogue of Microorganisms (GCM) 10K type strain sequencing project: providing services to taxonomists for standard genome sequencing and annotation.</title>
        <authorList>
            <consortium name="The Broad Institute Genomics Platform"/>
            <consortium name="The Broad Institute Genome Sequencing Center for Infectious Disease"/>
            <person name="Wu L."/>
            <person name="Ma J."/>
        </authorList>
    </citation>
    <scope>NUCLEOTIDE SEQUENCE [LARGE SCALE GENOMIC DNA]</scope>
    <source>
        <strain evidence="4">JCM 14969</strain>
    </source>
</reference>
<keyword evidence="1" id="KW-1133">Transmembrane helix</keyword>
<keyword evidence="4" id="KW-1185">Reference proteome</keyword>
<feature type="domain" description="DUF6458" evidence="2">
    <location>
        <begin position="1"/>
        <end position="43"/>
    </location>
</feature>
<name>A0ABP4QGP0_9ACTN</name>
<evidence type="ECO:0000313" key="3">
    <source>
        <dbReference type="EMBL" id="GAA1610673.1"/>
    </source>
</evidence>
<feature type="transmembrane region" description="Helical" evidence="1">
    <location>
        <begin position="27"/>
        <end position="46"/>
    </location>
</feature>
<keyword evidence="1" id="KW-0812">Transmembrane</keyword>
<gene>
    <name evidence="3" type="ORF">GCM10009789_76280</name>
</gene>
<evidence type="ECO:0000313" key="4">
    <source>
        <dbReference type="Proteomes" id="UP001500393"/>
    </source>
</evidence>